<dbReference type="InterPro" id="IPR013520">
    <property type="entry name" value="Ribonucl_H"/>
</dbReference>
<dbReference type="SUPFAM" id="SSF53098">
    <property type="entry name" value="Ribonuclease H-like"/>
    <property type="match status" value="1"/>
</dbReference>
<dbReference type="NCBIfam" id="TIGR00573">
    <property type="entry name" value="dnaq"/>
    <property type="match status" value="1"/>
</dbReference>
<evidence type="ECO:0000256" key="4">
    <source>
        <dbReference type="ARBA" id="ARBA00049244"/>
    </source>
</evidence>
<dbReference type="InterPro" id="IPR012337">
    <property type="entry name" value="RNaseH-like_sf"/>
</dbReference>
<sequence>MTRYVFLDTETTGLNPHKGGHRIIDLACIEYRDGKQTGKVFNTQINPEGKKSTKGAFKVHKISGEELVAKPTFKEVSEDFINFIKDAHLVIYNASFDIQFINSELNRINYPSSINDICSEITCAMELTKLKFNSEKNISQDNACKRYGIDISHRKTHGALIDAALCAELFFKLTDETITPLERTPQSKPHRDPKLLTIPRAYKSKLDGTFIQQNFCKNSECANFGVVALNPEKYQNGKPKKGLRNGYKLTTNKNEYLLTCKLCGQSSVIINNQSFGKELERQAAINRQEEPSCPNTGDSGTPYGQRHYYIPESYEVRKGTAVLKPRCTNVGKGIFSNPELYTLSGKTRPTEVIKKQVSKSVARGRKPTVQELEEQRLGSQRIKCESCNTRFSVKLDPQQRHYMRDRNLPLFLNLMNKGIINREEEKLDMSAKVIYGKIDFFYEQALAFDAYHSQLIDHAVATKTLNLSTDRLHHTTNWGDHDIPRPTPLVVTSTVDNHSGYVFASTLNFDFTSDSDYIKKEYKEKKDSDKESYYRRYAQYVLNDAEVEEIARQTNADVAMQMPTQGLLVNQTYSMLTHFAVIKEMLRTAWHINLYADNDSGFKTAISGVFQDWLADGTMRAFQVFTERSGNNQLLDKSTAELIKKRDLELQQDFPSLSKEERLNLLWSQQLSNRVTLKGSKSEWIVSPNMLSRFAGFLPLTNIKGFEPEKIASLLNSASLNGVDNWFQILRRHINYYERPVTSGTNSKRWNAYSGYNPKWMAKLMEVKRIYHNYCSTNERSLREEYKGKRQLMPKPTSPAMRLNLTTDLFTAEDIISFSFNKEIFTNKSMI</sequence>
<comment type="caution">
    <text evidence="6">The sequence shown here is derived from an EMBL/GenBank/DDBJ whole genome shotgun (WGS) entry which is preliminary data.</text>
</comment>
<dbReference type="GO" id="GO:0003887">
    <property type="term" value="F:DNA-directed DNA polymerase activity"/>
    <property type="evidence" value="ECO:0007669"/>
    <property type="project" value="UniProtKB-EC"/>
</dbReference>
<comment type="catalytic activity">
    <reaction evidence="4">
        <text>DNA(n) + a 2'-deoxyribonucleoside 5'-triphosphate = DNA(n+1) + diphosphate</text>
        <dbReference type="Rhea" id="RHEA:22508"/>
        <dbReference type="Rhea" id="RHEA-COMP:17339"/>
        <dbReference type="Rhea" id="RHEA-COMP:17340"/>
        <dbReference type="ChEBI" id="CHEBI:33019"/>
        <dbReference type="ChEBI" id="CHEBI:61560"/>
        <dbReference type="ChEBI" id="CHEBI:173112"/>
        <dbReference type="EC" id="2.7.7.7"/>
    </reaction>
</comment>
<dbReference type="GO" id="GO:0003677">
    <property type="term" value="F:DNA binding"/>
    <property type="evidence" value="ECO:0007669"/>
    <property type="project" value="InterPro"/>
</dbReference>
<evidence type="ECO:0000256" key="2">
    <source>
        <dbReference type="ARBA" id="ARBA00022722"/>
    </source>
</evidence>
<evidence type="ECO:0000256" key="3">
    <source>
        <dbReference type="ARBA" id="ARBA00022839"/>
    </source>
</evidence>
<dbReference type="Gene3D" id="3.30.420.10">
    <property type="entry name" value="Ribonuclease H-like superfamily/Ribonuclease H"/>
    <property type="match status" value="1"/>
</dbReference>
<dbReference type="SMART" id="SM00479">
    <property type="entry name" value="EXOIII"/>
    <property type="match status" value="1"/>
</dbReference>
<keyword evidence="2" id="KW-0540">Nuclease</keyword>
<dbReference type="EMBL" id="DNAN01000586">
    <property type="protein sequence ID" value="HAW77350.1"/>
    <property type="molecule type" value="Genomic_DNA"/>
</dbReference>
<dbReference type="Pfam" id="PF00929">
    <property type="entry name" value="RNase_T"/>
    <property type="match status" value="1"/>
</dbReference>
<keyword evidence="3" id="KW-0269">Exonuclease</keyword>
<dbReference type="GO" id="GO:0045004">
    <property type="term" value="P:DNA replication proofreading"/>
    <property type="evidence" value="ECO:0007669"/>
    <property type="project" value="TreeGrafter"/>
</dbReference>
<evidence type="ECO:0000313" key="6">
    <source>
        <dbReference type="EMBL" id="HAW77350.1"/>
    </source>
</evidence>
<evidence type="ECO:0000313" key="7">
    <source>
        <dbReference type="Proteomes" id="UP000263517"/>
    </source>
</evidence>
<dbReference type="InterPro" id="IPR006054">
    <property type="entry name" value="DnaQ"/>
</dbReference>
<organism evidence="6 7">
    <name type="scientific">Alteromonas australica</name>
    <dbReference type="NCBI Taxonomy" id="589873"/>
    <lineage>
        <taxon>Bacteria</taxon>
        <taxon>Pseudomonadati</taxon>
        <taxon>Pseudomonadota</taxon>
        <taxon>Gammaproteobacteria</taxon>
        <taxon>Alteromonadales</taxon>
        <taxon>Alteromonadaceae</taxon>
        <taxon>Alteromonas/Salinimonas group</taxon>
        <taxon>Alteromonas</taxon>
    </lineage>
</organism>
<dbReference type="Proteomes" id="UP000263517">
    <property type="component" value="Unassembled WGS sequence"/>
</dbReference>
<dbReference type="GO" id="GO:0005829">
    <property type="term" value="C:cytosol"/>
    <property type="evidence" value="ECO:0007669"/>
    <property type="project" value="TreeGrafter"/>
</dbReference>
<protein>
    <recommendedName>
        <fullName evidence="1">DNA-directed DNA polymerase</fullName>
        <ecNumber evidence="1">2.7.7.7</ecNumber>
    </recommendedName>
</protein>
<evidence type="ECO:0000259" key="5">
    <source>
        <dbReference type="SMART" id="SM00479"/>
    </source>
</evidence>
<reference evidence="6 7" key="1">
    <citation type="journal article" date="2018" name="Nat. Biotechnol.">
        <title>A standardized bacterial taxonomy based on genome phylogeny substantially revises the tree of life.</title>
        <authorList>
            <person name="Parks D.H."/>
            <person name="Chuvochina M."/>
            <person name="Waite D.W."/>
            <person name="Rinke C."/>
            <person name="Skarshewski A."/>
            <person name="Chaumeil P.A."/>
            <person name="Hugenholtz P."/>
        </authorList>
    </citation>
    <scope>NUCLEOTIDE SEQUENCE [LARGE SCALE GENOMIC DNA]</scope>
    <source>
        <strain evidence="6">UBA11978</strain>
    </source>
</reference>
<dbReference type="InterPro" id="IPR036397">
    <property type="entry name" value="RNaseH_sf"/>
</dbReference>
<dbReference type="PANTHER" id="PTHR30231">
    <property type="entry name" value="DNA POLYMERASE III SUBUNIT EPSILON"/>
    <property type="match status" value="1"/>
</dbReference>
<gene>
    <name evidence="6" type="ORF">DCW74_16650</name>
</gene>
<proteinExistence type="predicted"/>
<keyword evidence="3" id="KW-0378">Hydrolase</keyword>
<dbReference type="AlphaFoldDB" id="A0A350P7T3"/>
<evidence type="ECO:0000256" key="1">
    <source>
        <dbReference type="ARBA" id="ARBA00012417"/>
    </source>
</evidence>
<accession>A0A350P7T3</accession>
<feature type="non-terminal residue" evidence="6">
    <location>
        <position position="831"/>
    </location>
</feature>
<feature type="domain" description="Exonuclease" evidence="5">
    <location>
        <begin position="3"/>
        <end position="179"/>
    </location>
</feature>
<dbReference type="GO" id="GO:0008408">
    <property type="term" value="F:3'-5' exonuclease activity"/>
    <property type="evidence" value="ECO:0007669"/>
    <property type="project" value="TreeGrafter"/>
</dbReference>
<dbReference type="PANTHER" id="PTHR30231:SF41">
    <property type="entry name" value="DNA POLYMERASE III SUBUNIT EPSILON"/>
    <property type="match status" value="1"/>
</dbReference>
<dbReference type="EC" id="2.7.7.7" evidence="1"/>
<name>A0A350P7T3_9ALTE</name>